<keyword evidence="3" id="KW-1185">Reference proteome</keyword>
<dbReference type="EMBL" id="ML976615">
    <property type="protein sequence ID" value="KAF1849202.1"/>
    <property type="molecule type" value="Genomic_DNA"/>
</dbReference>
<reference evidence="2" key="1">
    <citation type="submission" date="2020-01" db="EMBL/GenBank/DDBJ databases">
        <authorList>
            <consortium name="DOE Joint Genome Institute"/>
            <person name="Haridas S."/>
            <person name="Albert R."/>
            <person name="Binder M."/>
            <person name="Bloem J."/>
            <person name="Labutti K."/>
            <person name="Salamov A."/>
            <person name="Andreopoulos B."/>
            <person name="Baker S.E."/>
            <person name="Barry K."/>
            <person name="Bills G."/>
            <person name="Bluhm B.H."/>
            <person name="Cannon C."/>
            <person name="Castanera R."/>
            <person name="Culley D.E."/>
            <person name="Daum C."/>
            <person name="Ezra D."/>
            <person name="Gonzalez J.B."/>
            <person name="Henrissat B."/>
            <person name="Kuo A."/>
            <person name="Liang C."/>
            <person name="Lipzen A."/>
            <person name="Lutzoni F."/>
            <person name="Magnuson J."/>
            <person name="Mondo S."/>
            <person name="Nolan M."/>
            <person name="Ohm R."/>
            <person name="Pangilinan J."/>
            <person name="Park H.-J."/>
            <person name="Ramirez L."/>
            <person name="Alfaro M."/>
            <person name="Sun H."/>
            <person name="Tritt A."/>
            <person name="Yoshinaga Y."/>
            <person name="Zwiers L.-H."/>
            <person name="Turgeon B.G."/>
            <person name="Goodwin S.B."/>
            <person name="Spatafora J.W."/>
            <person name="Crous P.W."/>
            <person name="Grigoriev I.V."/>
        </authorList>
    </citation>
    <scope>NUCLEOTIDE SEQUENCE</scope>
    <source>
        <strain evidence="2">CBS 394.84</strain>
    </source>
</reference>
<dbReference type="OrthoDB" id="5364171at2759"/>
<name>A0A9P4LCB5_9PLEO</name>
<dbReference type="GeneID" id="63848043"/>
<gene>
    <name evidence="2" type="ORF">K460DRAFT_330936</name>
</gene>
<dbReference type="Proteomes" id="UP000800039">
    <property type="component" value="Unassembled WGS sequence"/>
</dbReference>
<accession>A0A9P4LCB5</accession>
<feature type="region of interest" description="Disordered" evidence="1">
    <location>
        <begin position="18"/>
        <end position="81"/>
    </location>
</feature>
<dbReference type="RefSeq" id="XP_040791765.1">
    <property type="nucleotide sequence ID" value="XM_040930791.1"/>
</dbReference>
<proteinExistence type="predicted"/>
<dbReference type="AlphaFoldDB" id="A0A9P4LCB5"/>
<protein>
    <submittedName>
        <fullName evidence="2">Uncharacterized protein</fullName>
    </submittedName>
</protein>
<feature type="region of interest" description="Disordered" evidence="1">
    <location>
        <begin position="370"/>
        <end position="399"/>
    </location>
</feature>
<feature type="compositionally biased region" description="Polar residues" evidence="1">
    <location>
        <begin position="371"/>
        <end position="381"/>
    </location>
</feature>
<sequence>MSRPKSMPDFTALMDASTPLFEKRIHNRRQTSPERKAHPRKNPSISLAAGLIMNAETPKSTGPLSSPTRQSRERVVEEGPEEQDDGGIMFYAYALRSDYANAPPHILTFASAAICSQWWALVQRECPGSARPSTQLFVLKSEDIDHVQDDPKFFHLRYKWFYTSQDSPRTMASIIPLQNANGYPVAPPQQPIEQKPATLAIDGLLEKLERLASVVETNAEQIHALSVAQSAGLQAMQEINESNSTQIKAIADSQIKLQALVDQNASHYIALSNTTFQSQERIKDIIKTTATQIQGLSKNQAKLANTSDTMMRGIDNLSTSVSQMSSNIAMSDTASNHSAPSAGSFSSMANRISPAPRKLNRRVKGVWYEYDTSTPTGSPRRSVNFVDTPPKSPVTMKNG</sequence>
<evidence type="ECO:0000313" key="2">
    <source>
        <dbReference type="EMBL" id="KAF1849202.1"/>
    </source>
</evidence>
<comment type="caution">
    <text evidence="2">The sequence shown here is derived from an EMBL/GenBank/DDBJ whole genome shotgun (WGS) entry which is preliminary data.</text>
</comment>
<evidence type="ECO:0000313" key="3">
    <source>
        <dbReference type="Proteomes" id="UP000800039"/>
    </source>
</evidence>
<evidence type="ECO:0000256" key="1">
    <source>
        <dbReference type="SAM" id="MobiDB-lite"/>
    </source>
</evidence>
<feature type="region of interest" description="Disordered" evidence="1">
    <location>
        <begin position="331"/>
        <end position="350"/>
    </location>
</feature>
<feature type="compositionally biased region" description="Polar residues" evidence="1">
    <location>
        <begin position="57"/>
        <end position="69"/>
    </location>
</feature>
<organism evidence="2 3">
    <name type="scientific">Cucurbitaria berberidis CBS 394.84</name>
    <dbReference type="NCBI Taxonomy" id="1168544"/>
    <lineage>
        <taxon>Eukaryota</taxon>
        <taxon>Fungi</taxon>
        <taxon>Dikarya</taxon>
        <taxon>Ascomycota</taxon>
        <taxon>Pezizomycotina</taxon>
        <taxon>Dothideomycetes</taxon>
        <taxon>Pleosporomycetidae</taxon>
        <taxon>Pleosporales</taxon>
        <taxon>Pleosporineae</taxon>
        <taxon>Cucurbitariaceae</taxon>
        <taxon>Cucurbitaria</taxon>
    </lineage>
</organism>